<keyword evidence="5" id="KW-1185">Reference proteome</keyword>
<dbReference type="AlphaFoldDB" id="A0A8S3UZJ9"/>
<dbReference type="Pfam" id="PF13271">
    <property type="entry name" value="DUF4062"/>
    <property type="match status" value="1"/>
</dbReference>
<feature type="compositionally biased region" description="Basic and acidic residues" evidence="2">
    <location>
        <begin position="25"/>
        <end position="53"/>
    </location>
</feature>
<feature type="compositionally biased region" description="Polar residues" evidence="2">
    <location>
        <begin position="55"/>
        <end position="76"/>
    </location>
</feature>
<dbReference type="InterPro" id="IPR027417">
    <property type="entry name" value="P-loop_NTPase"/>
</dbReference>
<dbReference type="PANTHER" id="PTHR19860:SF42">
    <property type="entry name" value="RING-TYPE DOMAIN-CONTAINING PROTEIN"/>
    <property type="match status" value="1"/>
</dbReference>
<feature type="compositionally biased region" description="Polar residues" evidence="2">
    <location>
        <begin position="14"/>
        <end position="24"/>
    </location>
</feature>
<dbReference type="OrthoDB" id="2325716at2759"/>
<protein>
    <recommendedName>
        <fullName evidence="3">DUF4062 domain-containing protein</fullName>
    </recommendedName>
</protein>
<keyword evidence="1" id="KW-0677">Repeat</keyword>
<dbReference type="PANTHER" id="PTHR19860">
    <property type="entry name" value="DDB1- AND CUL4-ASSOCIATED FACTOR 12-RELATED"/>
    <property type="match status" value="1"/>
</dbReference>
<name>A0A8S3UZJ9_MYTED</name>
<comment type="caution">
    <text evidence="4">The sequence shown here is derived from an EMBL/GenBank/DDBJ whole genome shotgun (WGS) entry which is preliminary data.</text>
</comment>
<evidence type="ECO:0000256" key="1">
    <source>
        <dbReference type="ARBA" id="ARBA00022737"/>
    </source>
</evidence>
<reference evidence="4" key="1">
    <citation type="submission" date="2021-03" db="EMBL/GenBank/DDBJ databases">
        <authorList>
            <person name="Bekaert M."/>
        </authorList>
    </citation>
    <scope>NUCLEOTIDE SEQUENCE</scope>
</reference>
<evidence type="ECO:0000313" key="5">
    <source>
        <dbReference type="Proteomes" id="UP000683360"/>
    </source>
</evidence>
<dbReference type="InterPro" id="IPR025139">
    <property type="entry name" value="DUF4062"/>
</dbReference>
<feature type="domain" description="DUF4062" evidence="3">
    <location>
        <begin position="133"/>
        <end position="219"/>
    </location>
</feature>
<sequence>MGSGSSKKNKETATKSNSINTSENAKSDTAVKNHESESTKQNEEKKILAEKPDAMQNQTAMSKENKSAEASNQRKLSNGDHLSWMETDLSELMGGLELSDDPCVWEQYVDDLICKRKPEITPEKERRGWKTIRLFVSSTFKDMNNERDYLVKVIFPQLREWCEERKLRLVECDLRWGVPKDADTRETLTTCLSELDRCREENIYPYFLSLVSERFGWVPKIEEIPDDIRARYKWMPGMSVTTSEIMVGGYWGQNRNVKKLRTKYPKQVHDYSCTYEKRAEGKLYLSGFLGREESVQMIHSYIDDSVKEHVPLVLAGFPGSGKSALIAYTVKQCLTNKKCKVIIISVESMRGELKFGDAMSFSNLSRVFYHFIGATPGSTDLFRSYKDFSWNFVTF</sequence>
<proteinExistence type="predicted"/>
<dbReference type="GO" id="GO:0080008">
    <property type="term" value="C:Cul4-RING E3 ubiquitin ligase complex"/>
    <property type="evidence" value="ECO:0007669"/>
    <property type="project" value="TreeGrafter"/>
</dbReference>
<evidence type="ECO:0000259" key="3">
    <source>
        <dbReference type="Pfam" id="PF13271"/>
    </source>
</evidence>
<evidence type="ECO:0000256" key="2">
    <source>
        <dbReference type="SAM" id="MobiDB-lite"/>
    </source>
</evidence>
<dbReference type="Proteomes" id="UP000683360">
    <property type="component" value="Unassembled WGS sequence"/>
</dbReference>
<gene>
    <name evidence="4" type="ORF">MEDL_58654</name>
</gene>
<dbReference type="SUPFAM" id="SSF52540">
    <property type="entry name" value="P-loop containing nucleoside triphosphate hydrolases"/>
    <property type="match status" value="1"/>
</dbReference>
<evidence type="ECO:0000313" key="4">
    <source>
        <dbReference type="EMBL" id="CAG2246697.1"/>
    </source>
</evidence>
<dbReference type="InterPro" id="IPR051191">
    <property type="entry name" value="DCAF12"/>
</dbReference>
<accession>A0A8S3UZJ9</accession>
<organism evidence="4 5">
    <name type="scientific">Mytilus edulis</name>
    <name type="common">Blue mussel</name>
    <dbReference type="NCBI Taxonomy" id="6550"/>
    <lineage>
        <taxon>Eukaryota</taxon>
        <taxon>Metazoa</taxon>
        <taxon>Spiralia</taxon>
        <taxon>Lophotrochozoa</taxon>
        <taxon>Mollusca</taxon>
        <taxon>Bivalvia</taxon>
        <taxon>Autobranchia</taxon>
        <taxon>Pteriomorphia</taxon>
        <taxon>Mytilida</taxon>
        <taxon>Mytiloidea</taxon>
        <taxon>Mytilidae</taxon>
        <taxon>Mytilinae</taxon>
        <taxon>Mytilus</taxon>
    </lineage>
</organism>
<feature type="region of interest" description="Disordered" evidence="2">
    <location>
        <begin position="1"/>
        <end position="79"/>
    </location>
</feature>
<dbReference type="EMBL" id="CAJPWZ010002880">
    <property type="protein sequence ID" value="CAG2246697.1"/>
    <property type="molecule type" value="Genomic_DNA"/>
</dbReference>